<dbReference type="AlphaFoldDB" id="A0AA35RLC5"/>
<organism evidence="1 2">
    <name type="scientific">Geodia barretti</name>
    <name type="common">Barrett's horny sponge</name>
    <dbReference type="NCBI Taxonomy" id="519541"/>
    <lineage>
        <taxon>Eukaryota</taxon>
        <taxon>Metazoa</taxon>
        <taxon>Porifera</taxon>
        <taxon>Demospongiae</taxon>
        <taxon>Heteroscleromorpha</taxon>
        <taxon>Tetractinellida</taxon>
        <taxon>Astrophorina</taxon>
        <taxon>Geodiidae</taxon>
        <taxon>Geodia</taxon>
    </lineage>
</organism>
<dbReference type="EMBL" id="CASHTH010001284">
    <property type="protein sequence ID" value="CAI8013678.1"/>
    <property type="molecule type" value="Genomic_DNA"/>
</dbReference>
<reference evidence="1" key="1">
    <citation type="submission" date="2023-03" db="EMBL/GenBank/DDBJ databases">
        <authorList>
            <person name="Steffen K."/>
            <person name="Cardenas P."/>
        </authorList>
    </citation>
    <scope>NUCLEOTIDE SEQUENCE</scope>
</reference>
<gene>
    <name evidence="1" type="ORF">GBAR_LOCUS8631</name>
</gene>
<dbReference type="Proteomes" id="UP001174909">
    <property type="component" value="Unassembled WGS sequence"/>
</dbReference>
<sequence>MSSELLVRECSMEEARGERPMDLRESVRVLQVTGFFPSPLNQRLKSSVVISVVFLLH</sequence>
<evidence type="ECO:0000313" key="2">
    <source>
        <dbReference type="Proteomes" id="UP001174909"/>
    </source>
</evidence>
<proteinExistence type="predicted"/>
<comment type="caution">
    <text evidence="1">The sequence shown here is derived from an EMBL/GenBank/DDBJ whole genome shotgun (WGS) entry which is preliminary data.</text>
</comment>
<evidence type="ECO:0000313" key="1">
    <source>
        <dbReference type="EMBL" id="CAI8013678.1"/>
    </source>
</evidence>
<protein>
    <submittedName>
        <fullName evidence="1">Uncharacterized protein</fullName>
    </submittedName>
</protein>
<accession>A0AA35RLC5</accession>
<keyword evidence="2" id="KW-1185">Reference proteome</keyword>
<name>A0AA35RLC5_GEOBA</name>
<feature type="non-terminal residue" evidence="1">
    <location>
        <position position="57"/>
    </location>
</feature>